<name>A0A9Q3XD29_9SPHN</name>
<reference evidence="2" key="1">
    <citation type="submission" date="2021-06" db="EMBL/GenBank/DDBJ databases">
        <title>50 bacteria genomes isolated from Dapeng, Shenzhen, China.</title>
        <authorList>
            <person name="Zheng W."/>
            <person name="Yu S."/>
            <person name="Huang Y."/>
        </authorList>
    </citation>
    <scope>NUCLEOTIDE SEQUENCE</scope>
    <source>
        <strain evidence="2">DP4N28-2</strain>
    </source>
</reference>
<feature type="domain" description="Extensin-like C-terminal" evidence="1">
    <location>
        <begin position="70"/>
        <end position="241"/>
    </location>
</feature>
<evidence type="ECO:0000259" key="1">
    <source>
        <dbReference type="Pfam" id="PF06904"/>
    </source>
</evidence>
<evidence type="ECO:0000313" key="2">
    <source>
        <dbReference type="EMBL" id="MBY6217435.1"/>
    </source>
</evidence>
<sequence>MNLTISRRIGKFVFDRRVVALLVLLGSLVAGRSWLADHPEHNPWAPLDLDHPSGWATERKLLALRDDVPACRAVLERSDVAFNSLDPVGEGECRRDDRTQLAGYPLSPDTPATTCPVAVAMELWKRDSLDPVAEEIFGSRDERIEHMGAYSCRRMYGRDEGPWSEHATANALDIGGFVLEDGTRISVLGDWPEDGEKQRFLREVRDGACTVFATVLSPDYNAAHADHFHFDMDDRWTSVCR</sequence>
<dbReference type="RefSeq" id="WP_222404551.1">
    <property type="nucleotide sequence ID" value="NZ_JAHVKP010000001.1"/>
</dbReference>
<protein>
    <submittedName>
        <fullName evidence="2">Extensin family protein</fullName>
    </submittedName>
</protein>
<organism evidence="2 3">
    <name type="scientific">Qipengyuania aquimaris</name>
    <dbReference type="NCBI Taxonomy" id="255984"/>
    <lineage>
        <taxon>Bacteria</taxon>
        <taxon>Pseudomonadati</taxon>
        <taxon>Pseudomonadota</taxon>
        <taxon>Alphaproteobacteria</taxon>
        <taxon>Sphingomonadales</taxon>
        <taxon>Erythrobacteraceae</taxon>
        <taxon>Qipengyuania</taxon>
    </lineage>
</organism>
<dbReference type="EMBL" id="JAHVKP010000001">
    <property type="protein sequence ID" value="MBY6217435.1"/>
    <property type="molecule type" value="Genomic_DNA"/>
</dbReference>
<gene>
    <name evidence="2" type="ORF">KUV31_03680</name>
</gene>
<proteinExistence type="predicted"/>
<dbReference type="Pfam" id="PF06904">
    <property type="entry name" value="Extensin-like_C"/>
    <property type="match status" value="1"/>
</dbReference>
<comment type="caution">
    <text evidence="2">The sequence shown here is derived from an EMBL/GenBank/DDBJ whole genome shotgun (WGS) entry which is preliminary data.</text>
</comment>
<dbReference type="Proteomes" id="UP000824927">
    <property type="component" value="Unassembled WGS sequence"/>
</dbReference>
<evidence type="ECO:0000313" key="3">
    <source>
        <dbReference type="Proteomes" id="UP000824927"/>
    </source>
</evidence>
<accession>A0A9Q3XD29</accession>
<dbReference type="AlphaFoldDB" id="A0A9Q3XD29"/>
<dbReference type="InterPro" id="IPR009683">
    <property type="entry name" value="Extensin-like_C"/>
</dbReference>